<dbReference type="Proteomes" id="UP000197050">
    <property type="component" value="Chromosome"/>
</dbReference>
<organism evidence="2 3">
    <name type="scientific">Brevundimonas vesicularis</name>
    <name type="common">Pseudomonas vesicularis</name>
    <dbReference type="NCBI Taxonomy" id="41276"/>
    <lineage>
        <taxon>Bacteria</taxon>
        <taxon>Pseudomonadati</taxon>
        <taxon>Pseudomonadota</taxon>
        <taxon>Alphaproteobacteria</taxon>
        <taxon>Caulobacterales</taxon>
        <taxon>Caulobacteraceae</taxon>
        <taxon>Brevundimonas</taxon>
    </lineage>
</organism>
<sequence length="410" mass="45173">MDRPWGKWNGAKGDPADHLIQIPGAGPDGRGPVEVDVRFRAVQDMDLDEFFRGKECTAFWLPEFDTHASSAILSYCTNRVGRFPEPEDRPESAPTIAYAGVWGDANTPTIGSWFEKEFYGQKRPGITVHKQPPGFDPDEPDGFHVLAENKANLKKIRPDYYRNMASTMEEADVRRLLQCKLTYGRLGVPVHPAFDETKHVGPADMEPDPELPVLIGVDVDFKGAATFGQRSLFGQWNVYAEVVAEDAPDGEMDVIEFADAIVNTMKTIFPRCKKALLIVDPAAKARSTLNRQLSWAQELSVRTKIAVVPAPTNDPLIRRTALARPLKRHGGWKAHPRCTWLINALNGGFHYPKKGNGSSQSAKKNEFSSVGESAEYMAMGGEGLEDRAGLLPTMGLHGASASNVVEVVFD</sequence>
<proteinExistence type="predicted"/>
<evidence type="ECO:0000313" key="2">
    <source>
        <dbReference type="EMBL" id="ASE38406.1"/>
    </source>
</evidence>
<feature type="region of interest" description="Disordered" evidence="1">
    <location>
        <begin position="1"/>
        <end position="31"/>
    </location>
</feature>
<evidence type="ECO:0000256" key="1">
    <source>
        <dbReference type="SAM" id="MobiDB-lite"/>
    </source>
</evidence>
<protein>
    <submittedName>
        <fullName evidence="2">Uncharacterized protein</fullName>
    </submittedName>
</protein>
<dbReference type="AlphaFoldDB" id="A0A1Z3U552"/>
<dbReference type="KEGG" id="bvc:CEP68_02180"/>
<reference evidence="3" key="1">
    <citation type="submission" date="2017-06" db="EMBL/GenBank/DDBJ databases">
        <title>FDA dAtabase for Regulatory Grade micrObial Sequences (FDA-ARGOS): Supporting development and validation of Infectious Disease Dx tests.</title>
        <authorList>
            <person name="Minogue T."/>
            <person name="Wolcott M."/>
            <person name="Wasieloski L."/>
            <person name="Aguilar W."/>
            <person name="Moore D."/>
            <person name="Tallon L."/>
            <person name="Sadzewicz L."/>
            <person name="Sengamalay N."/>
            <person name="Ott S."/>
            <person name="Godinez A."/>
            <person name="Nagaraj S."/>
            <person name="Nadendla S."/>
            <person name="Geyer C."/>
            <person name="Sichtig H."/>
        </authorList>
    </citation>
    <scope>NUCLEOTIDE SEQUENCE [LARGE SCALE GENOMIC DNA]</scope>
    <source>
        <strain evidence="3">FDAARGOS_289</strain>
    </source>
</reference>
<gene>
    <name evidence="2" type="ORF">CEP68_02180</name>
</gene>
<dbReference type="EMBL" id="CP022048">
    <property type="protein sequence ID" value="ASE38406.1"/>
    <property type="molecule type" value="Genomic_DNA"/>
</dbReference>
<accession>A0A1Z3U552</accession>
<name>A0A1Z3U552_BREVE</name>
<evidence type="ECO:0000313" key="3">
    <source>
        <dbReference type="Proteomes" id="UP000197050"/>
    </source>
</evidence>